<feature type="region of interest" description="Disordered" evidence="1">
    <location>
        <begin position="75"/>
        <end position="117"/>
    </location>
</feature>
<dbReference type="PROSITE" id="PS00636">
    <property type="entry name" value="DNAJ_1"/>
    <property type="match status" value="1"/>
</dbReference>
<feature type="region of interest" description="Disordered" evidence="1">
    <location>
        <begin position="573"/>
        <end position="598"/>
    </location>
</feature>
<accession>A0ABD3LZA1</accession>
<gene>
    <name evidence="3" type="ORF">ACHAWU_002875</name>
</gene>
<feature type="domain" description="J" evidence="2">
    <location>
        <begin position="435"/>
        <end position="503"/>
    </location>
</feature>
<dbReference type="PANTHER" id="PTHR43948">
    <property type="entry name" value="DNAJ HOMOLOG SUBFAMILY B"/>
    <property type="match status" value="1"/>
</dbReference>
<dbReference type="SMART" id="SM00271">
    <property type="entry name" value="DnaJ"/>
    <property type="match status" value="1"/>
</dbReference>
<dbReference type="InterPro" id="IPR018253">
    <property type="entry name" value="DnaJ_domain_CS"/>
</dbReference>
<reference evidence="3 4" key="1">
    <citation type="submission" date="2024-10" db="EMBL/GenBank/DDBJ databases">
        <title>Updated reference genomes for cyclostephanoid diatoms.</title>
        <authorList>
            <person name="Roberts W.R."/>
            <person name="Alverson A.J."/>
        </authorList>
    </citation>
    <scope>NUCLEOTIDE SEQUENCE [LARGE SCALE GENOMIC DNA]</scope>
    <source>
        <strain evidence="3 4">AJA232-27</strain>
    </source>
</reference>
<evidence type="ECO:0000256" key="1">
    <source>
        <dbReference type="SAM" id="MobiDB-lite"/>
    </source>
</evidence>
<sequence>MPGRLGPRPSDWDEPSIRASPTFVKWMALQPGQSLRYACIDFVKGYEDDEERLMRRIMIARRNNLKDHELLKRARAKNNDANEGSYGLDPSSRPTKRQKKQHRTPKGEEDATTGEVKVEDLANDQSLVVDRPIKHGARKLHTDVDILNEMDVDAVEATRSYKKWAALPMGTPFVYNQTYVKGEDGHDWLLKKNIWRRMRYRRRNRDRVDELTRVEGGGRSKRNEIRAQTGRSGVGGNVWITQDTNTTTTAIAASTTGASAAMNARIPRKKVKVDTRRKLKVNNGMDEDESALVSKAVRDAAAVAQQLELGLAVGLDAVAVAALDDPMVVSALDSAAQLAAVSVEVPTFGQNLLLQIILSSAKMPKRESPSSSSAAGRKPPASSSGHRSKHRTPTERQANGTGNGEHGYGGANAATGGTANNASSSNIQPNLDSLDPYAILGVPRDATIKEIKMSYRKLALKHHPDRQTSDVDKEEAHKNFAAIGNAYEILEDEGRRREYDEGVLLQEQQQQQQYQGQYDHDPFSAFHHHRHHPFMPSMFGRQWTSTHTNFHFTDPFELFNHFFAEDNIMGQHHQNVHRSQHSQAHSASTSGRTTDPFFSSSNDPFSHPFFSNTGGGGSFGGGSFMFGNGGLAPMMSGHFGMMNSMMSQMHNNMMGAGGSGGGFDQHQGSSFISSSSSSNFNHGGHQSVSTSTRTTIVNGVRQTVTERTVIHPDGRVERHVETSGGGGDNRRLAAAHHPALDYDGSRRRSHR</sequence>
<dbReference type="Pfam" id="PF00226">
    <property type="entry name" value="DnaJ"/>
    <property type="match status" value="1"/>
</dbReference>
<feature type="region of interest" description="Disordered" evidence="1">
    <location>
        <begin position="656"/>
        <end position="694"/>
    </location>
</feature>
<dbReference type="PROSITE" id="PS50076">
    <property type="entry name" value="DNAJ_2"/>
    <property type="match status" value="1"/>
</dbReference>
<feature type="compositionally biased region" description="Basic and acidic residues" evidence="1">
    <location>
        <begin position="738"/>
        <end position="751"/>
    </location>
</feature>
<dbReference type="PANTHER" id="PTHR43948:SF10">
    <property type="entry name" value="MRJ, ISOFORM E"/>
    <property type="match status" value="1"/>
</dbReference>
<keyword evidence="4" id="KW-1185">Reference proteome</keyword>
<feature type="compositionally biased region" description="Low complexity" evidence="1">
    <location>
        <begin position="411"/>
        <end position="426"/>
    </location>
</feature>
<protein>
    <recommendedName>
        <fullName evidence="2">J domain-containing protein</fullName>
    </recommendedName>
</protein>
<dbReference type="InterPro" id="IPR036869">
    <property type="entry name" value="J_dom_sf"/>
</dbReference>
<dbReference type="Proteomes" id="UP001530293">
    <property type="component" value="Unassembled WGS sequence"/>
</dbReference>
<dbReference type="SUPFAM" id="SSF46565">
    <property type="entry name" value="Chaperone J-domain"/>
    <property type="match status" value="1"/>
</dbReference>
<organism evidence="3 4">
    <name type="scientific">Discostella pseudostelligera</name>
    <dbReference type="NCBI Taxonomy" id="259834"/>
    <lineage>
        <taxon>Eukaryota</taxon>
        <taxon>Sar</taxon>
        <taxon>Stramenopiles</taxon>
        <taxon>Ochrophyta</taxon>
        <taxon>Bacillariophyta</taxon>
        <taxon>Coscinodiscophyceae</taxon>
        <taxon>Thalassiosirophycidae</taxon>
        <taxon>Stephanodiscales</taxon>
        <taxon>Stephanodiscaceae</taxon>
        <taxon>Discostella</taxon>
    </lineage>
</organism>
<feature type="compositionally biased region" description="Basic residues" evidence="1">
    <location>
        <begin position="94"/>
        <end position="104"/>
    </location>
</feature>
<feature type="compositionally biased region" description="Low complexity" evidence="1">
    <location>
        <begin position="664"/>
        <end position="687"/>
    </location>
</feature>
<dbReference type="AlphaFoldDB" id="A0ABD3LZA1"/>
<feature type="compositionally biased region" description="Basic and acidic residues" evidence="1">
    <location>
        <begin position="711"/>
        <end position="721"/>
    </location>
</feature>
<evidence type="ECO:0000313" key="3">
    <source>
        <dbReference type="EMBL" id="KAL3757036.1"/>
    </source>
</evidence>
<proteinExistence type="predicted"/>
<dbReference type="InterPro" id="IPR001623">
    <property type="entry name" value="DnaJ_domain"/>
</dbReference>
<dbReference type="CDD" id="cd06257">
    <property type="entry name" value="DnaJ"/>
    <property type="match status" value="1"/>
</dbReference>
<name>A0ABD3LZA1_9STRA</name>
<evidence type="ECO:0000259" key="2">
    <source>
        <dbReference type="PROSITE" id="PS50076"/>
    </source>
</evidence>
<feature type="region of interest" description="Disordered" evidence="1">
    <location>
        <begin position="711"/>
        <end position="751"/>
    </location>
</feature>
<evidence type="ECO:0000313" key="4">
    <source>
        <dbReference type="Proteomes" id="UP001530293"/>
    </source>
</evidence>
<dbReference type="PRINTS" id="PR00625">
    <property type="entry name" value="JDOMAIN"/>
</dbReference>
<dbReference type="EMBL" id="JALLBG020000273">
    <property type="protein sequence ID" value="KAL3757036.1"/>
    <property type="molecule type" value="Genomic_DNA"/>
</dbReference>
<feature type="region of interest" description="Disordered" evidence="1">
    <location>
        <begin position="363"/>
        <end position="427"/>
    </location>
</feature>
<dbReference type="Gene3D" id="1.10.287.110">
    <property type="entry name" value="DnaJ domain"/>
    <property type="match status" value="1"/>
</dbReference>
<comment type="caution">
    <text evidence="3">The sequence shown here is derived from an EMBL/GenBank/DDBJ whole genome shotgun (WGS) entry which is preliminary data.</text>
</comment>
<feature type="compositionally biased region" description="Gly residues" evidence="1">
    <location>
        <begin position="401"/>
        <end position="410"/>
    </location>
</feature>